<proteinExistence type="predicted"/>
<accession>A0A0K2U0P4</accession>
<sequence>MTMDDFPLIKRNLLLMKKLLREPGPSSLSRSLWPFFSWTKTSGI</sequence>
<evidence type="ECO:0000313" key="1">
    <source>
        <dbReference type="EMBL" id="CDW31665.1"/>
    </source>
</evidence>
<reference evidence="1" key="1">
    <citation type="submission" date="2014-05" db="EMBL/GenBank/DDBJ databases">
        <authorList>
            <person name="Chronopoulou M."/>
        </authorList>
    </citation>
    <scope>NUCLEOTIDE SEQUENCE</scope>
    <source>
        <tissue evidence="1">Whole organism</tissue>
    </source>
</reference>
<protein>
    <submittedName>
        <fullName evidence="1">Uncharacterized protein</fullName>
    </submittedName>
</protein>
<name>A0A0K2U0P4_LEPSM</name>
<dbReference type="AlphaFoldDB" id="A0A0K2U0P4"/>
<organism evidence="1">
    <name type="scientific">Lepeophtheirus salmonis</name>
    <name type="common">Salmon louse</name>
    <name type="synonym">Caligus salmonis</name>
    <dbReference type="NCBI Taxonomy" id="72036"/>
    <lineage>
        <taxon>Eukaryota</taxon>
        <taxon>Metazoa</taxon>
        <taxon>Ecdysozoa</taxon>
        <taxon>Arthropoda</taxon>
        <taxon>Crustacea</taxon>
        <taxon>Multicrustacea</taxon>
        <taxon>Hexanauplia</taxon>
        <taxon>Copepoda</taxon>
        <taxon>Siphonostomatoida</taxon>
        <taxon>Caligidae</taxon>
        <taxon>Lepeophtheirus</taxon>
    </lineage>
</organism>
<dbReference type="EMBL" id="HACA01014304">
    <property type="protein sequence ID" value="CDW31665.1"/>
    <property type="molecule type" value="Transcribed_RNA"/>
</dbReference>